<dbReference type="Proteomes" id="UP000479000">
    <property type="component" value="Unassembled WGS sequence"/>
</dbReference>
<dbReference type="EMBL" id="CADCXU010033907">
    <property type="protein sequence ID" value="CAB0019229.1"/>
    <property type="molecule type" value="Genomic_DNA"/>
</dbReference>
<evidence type="ECO:0000313" key="2">
    <source>
        <dbReference type="EMBL" id="CAB0019231.1"/>
    </source>
</evidence>
<accession>A0A6H5HM40</accession>
<organism evidence="2 3">
    <name type="scientific">Nesidiocoris tenuis</name>
    <dbReference type="NCBI Taxonomy" id="355587"/>
    <lineage>
        <taxon>Eukaryota</taxon>
        <taxon>Metazoa</taxon>
        <taxon>Ecdysozoa</taxon>
        <taxon>Arthropoda</taxon>
        <taxon>Hexapoda</taxon>
        <taxon>Insecta</taxon>
        <taxon>Pterygota</taxon>
        <taxon>Neoptera</taxon>
        <taxon>Paraneoptera</taxon>
        <taxon>Hemiptera</taxon>
        <taxon>Heteroptera</taxon>
        <taxon>Panheteroptera</taxon>
        <taxon>Cimicomorpha</taxon>
        <taxon>Miridae</taxon>
        <taxon>Dicyphina</taxon>
        <taxon>Nesidiocoris</taxon>
    </lineage>
</organism>
<dbReference type="EMBL" id="CADCXU010033908">
    <property type="protein sequence ID" value="CAB0019231.1"/>
    <property type="molecule type" value="Genomic_DNA"/>
</dbReference>
<evidence type="ECO:0000313" key="1">
    <source>
        <dbReference type="EMBL" id="CAB0019229.1"/>
    </source>
</evidence>
<evidence type="ECO:0000313" key="3">
    <source>
        <dbReference type="Proteomes" id="UP000479000"/>
    </source>
</evidence>
<keyword evidence="3" id="KW-1185">Reference proteome</keyword>
<sequence>MFRIRVSRAISAMLITAFAMLRGKIAFVRVSHLGLRALALCASVTFGIPKVASRRHMGAKRRVPDTTNRFIKTFHPSQERDLWTLYKVHLFALGS</sequence>
<dbReference type="AlphaFoldDB" id="A0A6H5HM40"/>
<name>A0A6H5HM40_9HEMI</name>
<protein>
    <submittedName>
        <fullName evidence="2">Uncharacterized protein</fullName>
    </submittedName>
</protein>
<feature type="non-terminal residue" evidence="2">
    <location>
        <position position="95"/>
    </location>
</feature>
<gene>
    <name evidence="1" type="ORF">NTEN_LOCUS22941</name>
    <name evidence="2" type="ORF">NTEN_LOCUS22943</name>
</gene>
<reference evidence="2 3" key="1">
    <citation type="submission" date="2020-02" db="EMBL/GenBank/DDBJ databases">
        <authorList>
            <person name="Ferguson B K."/>
        </authorList>
    </citation>
    <scope>NUCLEOTIDE SEQUENCE [LARGE SCALE GENOMIC DNA]</scope>
</reference>
<proteinExistence type="predicted"/>